<keyword evidence="6" id="KW-1185">Reference proteome</keyword>
<dbReference type="InterPro" id="IPR000835">
    <property type="entry name" value="HTH_MarR-typ"/>
</dbReference>
<dbReference type="InterPro" id="IPR036388">
    <property type="entry name" value="WH-like_DNA-bd_sf"/>
</dbReference>
<dbReference type="InterPro" id="IPR052067">
    <property type="entry name" value="Metal_resp_HTH_trans_reg"/>
</dbReference>
<dbReference type="PANTHER" id="PTHR35790">
    <property type="entry name" value="HTH-TYPE TRANSCRIPTIONAL REGULATOR PCHR"/>
    <property type="match status" value="1"/>
</dbReference>
<evidence type="ECO:0000256" key="1">
    <source>
        <dbReference type="ARBA" id="ARBA00023015"/>
    </source>
</evidence>
<dbReference type="EMBL" id="JAUYVI010000006">
    <property type="protein sequence ID" value="MDQ7250290.1"/>
    <property type="molecule type" value="Genomic_DNA"/>
</dbReference>
<accession>A0ABU0YT20</accession>
<evidence type="ECO:0000313" key="5">
    <source>
        <dbReference type="EMBL" id="MDQ7250290.1"/>
    </source>
</evidence>
<evidence type="ECO:0000259" key="4">
    <source>
        <dbReference type="PROSITE" id="PS50995"/>
    </source>
</evidence>
<proteinExistence type="predicted"/>
<dbReference type="PRINTS" id="PR00598">
    <property type="entry name" value="HTHMARR"/>
</dbReference>
<feature type="domain" description="HTH marR-type" evidence="4">
    <location>
        <begin position="11"/>
        <end position="144"/>
    </location>
</feature>
<evidence type="ECO:0000256" key="2">
    <source>
        <dbReference type="ARBA" id="ARBA00023125"/>
    </source>
</evidence>
<evidence type="ECO:0000256" key="3">
    <source>
        <dbReference type="ARBA" id="ARBA00023163"/>
    </source>
</evidence>
<name>A0ABU0YT20_9PROT</name>
<dbReference type="Gene3D" id="1.10.10.10">
    <property type="entry name" value="Winged helix-like DNA-binding domain superfamily/Winged helix DNA-binding domain"/>
    <property type="match status" value="1"/>
</dbReference>
<keyword evidence="1" id="KW-0805">Transcription regulation</keyword>
<keyword evidence="3" id="KW-0804">Transcription</keyword>
<organism evidence="5 6">
    <name type="scientific">Dongia sedimenti</name>
    <dbReference type="NCBI Taxonomy" id="3064282"/>
    <lineage>
        <taxon>Bacteria</taxon>
        <taxon>Pseudomonadati</taxon>
        <taxon>Pseudomonadota</taxon>
        <taxon>Alphaproteobacteria</taxon>
        <taxon>Rhodospirillales</taxon>
        <taxon>Dongiaceae</taxon>
        <taxon>Dongia</taxon>
    </lineage>
</organism>
<dbReference type="InterPro" id="IPR036390">
    <property type="entry name" value="WH_DNA-bd_sf"/>
</dbReference>
<dbReference type="Proteomes" id="UP001230156">
    <property type="component" value="Unassembled WGS sequence"/>
</dbReference>
<dbReference type="SMART" id="SM00347">
    <property type="entry name" value="HTH_MARR"/>
    <property type="match status" value="1"/>
</dbReference>
<sequence length="149" mass="16877">MSIRAKPLDLERFLPYRLDILAESVSRRLSRIYKDKYGLGVPEWRVLAHLGQYAPITAKAIGAHSRMHKTKVSRAVAALEELGLLARSGSDEDRREELLSLTGKGKAAYDDLAPKAADFARHLLDDLSATERRVLEHTIDRLLKRFEQN</sequence>
<comment type="caution">
    <text evidence="5">The sequence shown here is derived from an EMBL/GenBank/DDBJ whole genome shotgun (WGS) entry which is preliminary data.</text>
</comment>
<keyword evidence="2" id="KW-0238">DNA-binding</keyword>
<dbReference type="RefSeq" id="WP_379959353.1">
    <property type="nucleotide sequence ID" value="NZ_JAUYVI010000006.1"/>
</dbReference>
<dbReference type="Pfam" id="PF12802">
    <property type="entry name" value="MarR_2"/>
    <property type="match status" value="1"/>
</dbReference>
<dbReference type="PANTHER" id="PTHR35790:SF4">
    <property type="entry name" value="HTH-TYPE TRANSCRIPTIONAL REGULATOR PCHR"/>
    <property type="match status" value="1"/>
</dbReference>
<gene>
    <name evidence="5" type="ORF">Q8A70_21550</name>
</gene>
<dbReference type="SUPFAM" id="SSF46785">
    <property type="entry name" value="Winged helix' DNA-binding domain"/>
    <property type="match status" value="1"/>
</dbReference>
<dbReference type="PROSITE" id="PS50995">
    <property type="entry name" value="HTH_MARR_2"/>
    <property type="match status" value="1"/>
</dbReference>
<evidence type="ECO:0000313" key="6">
    <source>
        <dbReference type="Proteomes" id="UP001230156"/>
    </source>
</evidence>
<reference evidence="6" key="1">
    <citation type="submission" date="2023-08" db="EMBL/GenBank/DDBJ databases">
        <title>Rhodospirillaceae gen. nov., a novel taxon isolated from the Yangtze River Yuezi River estuary sludge.</title>
        <authorList>
            <person name="Ruan L."/>
        </authorList>
    </citation>
    <scope>NUCLEOTIDE SEQUENCE [LARGE SCALE GENOMIC DNA]</scope>
    <source>
        <strain evidence="6">R-7</strain>
    </source>
</reference>
<protein>
    <submittedName>
        <fullName evidence="5">MarR family transcriptional regulator</fullName>
    </submittedName>
</protein>